<evidence type="ECO:0008006" key="3">
    <source>
        <dbReference type="Google" id="ProtNLM"/>
    </source>
</evidence>
<evidence type="ECO:0000313" key="1">
    <source>
        <dbReference type="EMBL" id="PWN71268.1"/>
    </source>
</evidence>
<evidence type="ECO:0000313" key="2">
    <source>
        <dbReference type="Proteomes" id="UP000236594"/>
    </source>
</evidence>
<dbReference type="EMBL" id="PPED02000001">
    <property type="protein sequence ID" value="PWN71268.1"/>
    <property type="molecule type" value="Genomic_DNA"/>
</dbReference>
<accession>A0A316XIP5</accession>
<dbReference type="SUPFAM" id="SSF54427">
    <property type="entry name" value="NTF2-like"/>
    <property type="match status" value="1"/>
</dbReference>
<dbReference type="Gene3D" id="3.10.450.50">
    <property type="match status" value="1"/>
</dbReference>
<name>A0A316XIP5_9FLAO</name>
<dbReference type="AlphaFoldDB" id="A0A316XIP5"/>
<protein>
    <recommendedName>
        <fullName evidence="3">DUF4440 domain-containing protein</fullName>
    </recommendedName>
</protein>
<gene>
    <name evidence="1" type="ORF">C1631_001190</name>
</gene>
<keyword evidence="2" id="KW-1185">Reference proteome</keyword>
<dbReference type="RefSeq" id="WP_109709883.1">
    <property type="nucleotide sequence ID" value="NZ_PPED02000001.1"/>
</dbReference>
<proteinExistence type="predicted"/>
<dbReference type="InterPro" id="IPR032710">
    <property type="entry name" value="NTF2-like_dom_sf"/>
</dbReference>
<dbReference type="OrthoDB" id="766667at2"/>
<comment type="caution">
    <text evidence="1">The sequence shown here is derived from an EMBL/GenBank/DDBJ whole genome shotgun (WGS) entry which is preliminary data.</text>
</comment>
<organism evidence="1 2">
    <name type="scientific">Chryseobacterium phosphatilyticum</name>
    <dbReference type="NCBI Taxonomy" id="475075"/>
    <lineage>
        <taxon>Bacteria</taxon>
        <taxon>Pseudomonadati</taxon>
        <taxon>Bacteroidota</taxon>
        <taxon>Flavobacteriia</taxon>
        <taxon>Flavobacteriales</taxon>
        <taxon>Weeksellaceae</taxon>
        <taxon>Chryseobacterium group</taxon>
        <taxon>Chryseobacterium</taxon>
    </lineage>
</organism>
<sequence length="129" mass="15079">MNNTEKIVKEITEFHQDIEKWFQGTAEDRDLLYKKLLSGFSPEFKMINGNGYTVTLSAFSDWLPTVFGKFPERTVYVENIKVWHSDHHGLATYTEVQITGESSNKRQSSGIFLLHPEKALWFHLVEKWI</sequence>
<reference evidence="1 2" key="1">
    <citation type="submission" date="2018-04" db="EMBL/GenBank/DDBJ databases">
        <title>Draft Genome Sequence of Phosphate-Solubilizing Chryseobacterium sp. ISE14 that is a Biocontrol and Plant Growth-Promoting Rhizobacterium Isolated from Cucumber.</title>
        <authorList>
            <person name="Jeong J.-J."/>
            <person name="Sang M.K."/>
            <person name="Choi I.-G."/>
            <person name="Kim K.D."/>
        </authorList>
    </citation>
    <scope>NUCLEOTIDE SEQUENCE [LARGE SCALE GENOMIC DNA]</scope>
    <source>
        <strain evidence="1 2">ISE14</strain>
    </source>
</reference>
<dbReference type="Proteomes" id="UP000236594">
    <property type="component" value="Unassembled WGS sequence"/>
</dbReference>